<dbReference type="Gene3D" id="3.40.50.2300">
    <property type="match status" value="1"/>
</dbReference>
<dbReference type="Pfam" id="PF00512">
    <property type="entry name" value="HisKA"/>
    <property type="match status" value="1"/>
</dbReference>
<feature type="modified residue" description="4-aspartylphosphate" evidence="7">
    <location>
        <position position="551"/>
    </location>
</feature>
<dbReference type="InterPro" id="IPR004358">
    <property type="entry name" value="Sig_transdc_His_kin-like_C"/>
</dbReference>
<feature type="transmembrane region" description="Helical" evidence="8">
    <location>
        <begin position="142"/>
        <end position="163"/>
    </location>
</feature>
<dbReference type="Gene3D" id="1.10.287.130">
    <property type="match status" value="1"/>
</dbReference>
<keyword evidence="12" id="KW-0547">Nucleotide-binding</keyword>
<dbReference type="InterPro" id="IPR036097">
    <property type="entry name" value="HisK_dim/P_sf"/>
</dbReference>
<dbReference type="PROSITE" id="PS50110">
    <property type="entry name" value="RESPONSE_REGULATORY"/>
    <property type="match status" value="1"/>
</dbReference>
<comment type="catalytic activity">
    <reaction evidence="1">
        <text>ATP + protein L-histidine = ADP + protein N-phospho-L-histidine.</text>
        <dbReference type="EC" id="2.7.13.3"/>
    </reaction>
</comment>
<keyword evidence="6" id="KW-0418">Kinase</keyword>
<evidence type="ECO:0000259" key="10">
    <source>
        <dbReference type="PROSITE" id="PS50110"/>
    </source>
</evidence>
<evidence type="ECO:0000256" key="6">
    <source>
        <dbReference type="ARBA" id="ARBA00022777"/>
    </source>
</evidence>
<dbReference type="PROSITE" id="PS50109">
    <property type="entry name" value="HIS_KIN"/>
    <property type="match status" value="1"/>
</dbReference>
<dbReference type="SMART" id="SM00448">
    <property type="entry name" value="REC"/>
    <property type="match status" value="1"/>
</dbReference>
<dbReference type="EMBL" id="JAXCLX010000001">
    <property type="protein sequence ID" value="MDY0871063.1"/>
    <property type="molecule type" value="Genomic_DNA"/>
</dbReference>
<comment type="caution">
    <text evidence="12">The sequence shown here is derived from an EMBL/GenBank/DDBJ whole genome shotgun (WGS) entry which is preliminary data.</text>
</comment>
<dbReference type="InterPro" id="IPR036890">
    <property type="entry name" value="HATPase_C_sf"/>
</dbReference>
<evidence type="ECO:0000259" key="9">
    <source>
        <dbReference type="PROSITE" id="PS50109"/>
    </source>
</evidence>
<evidence type="ECO:0000256" key="5">
    <source>
        <dbReference type="ARBA" id="ARBA00022679"/>
    </source>
</evidence>
<evidence type="ECO:0000256" key="2">
    <source>
        <dbReference type="ARBA" id="ARBA00004370"/>
    </source>
</evidence>
<dbReference type="Pfam" id="PF02518">
    <property type="entry name" value="HATPase_c"/>
    <property type="match status" value="1"/>
</dbReference>
<dbReference type="Pfam" id="PF00072">
    <property type="entry name" value="Response_reg"/>
    <property type="match status" value="1"/>
</dbReference>
<dbReference type="PANTHER" id="PTHR45339">
    <property type="entry name" value="HYBRID SIGNAL TRANSDUCTION HISTIDINE KINASE J"/>
    <property type="match status" value="1"/>
</dbReference>
<keyword evidence="13" id="KW-1185">Reference proteome</keyword>
<dbReference type="SUPFAM" id="SSF158472">
    <property type="entry name" value="HAMP domain-like"/>
    <property type="match status" value="1"/>
</dbReference>
<evidence type="ECO:0000256" key="8">
    <source>
        <dbReference type="SAM" id="Phobius"/>
    </source>
</evidence>
<dbReference type="CDD" id="cd00082">
    <property type="entry name" value="HisKA"/>
    <property type="match status" value="1"/>
</dbReference>
<dbReference type="PROSITE" id="PS50885">
    <property type="entry name" value="HAMP"/>
    <property type="match status" value="1"/>
</dbReference>
<dbReference type="InterPro" id="IPR003594">
    <property type="entry name" value="HATPase_dom"/>
</dbReference>
<dbReference type="PRINTS" id="PR00344">
    <property type="entry name" value="BCTRLSENSOR"/>
</dbReference>
<dbReference type="InterPro" id="IPR003660">
    <property type="entry name" value="HAMP_dom"/>
</dbReference>
<evidence type="ECO:0000256" key="1">
    <source>
        <dbReference type="ARBA" id="ARBA00000085"/>
    </source>
</evidence>
<accession>A0ABU5DV20</accession>
<dbReference type="CDD" id="cd16922">
    <property type="entry name" value="HATPase_EvgS-ArcB-TorS-like"/>
    <property type="match status" value="1"/>
</dbReference>
<organism evidence="12 13">
    <name type="scientific">Dongia rigui</name>
    <dbReference type="NCBI Taxonomy" id="940149"/>
    <lineage>
        <taxon>Bacteria</taxon>
        <taxon>Pseudomonadati</taxon>
        <taxon>Pseudomonadota</taxon>
        <taxon>Alphaproteobacteria</taxon>
        <taxon>Rhodospirillales</taxon>
        <taxon>Dongiaceae</taxon>
        <taxon>Dongia</taxon>
    </lineage>
</organism>
<keyword evidence="8" id="KW-1133">Transmembrane helix</keyword>
<name>A0ABU5DV20_9PROT</name>
<dbReference type="SUPFAM" id="SSF52172">
    <property type="entry name" value="CheY-like"/>
    <property type="match status" value="1"/>
</dbReference>
<sequence>MLALAVVILAIQAAYVALENQRFVDRQSAALQDSADNLALLYSGAVANAVWEYDREAARDQLQAMRVVGGFARAVIQESSGLEFVSVDAATENDSPVAVDAGGTVLGRADILVEGRAVGNISVTLSKAPLEIARAAYLRSMLVTNGALAGVLLGLTLLALHLVSRPLDRMTALMQRFSAGNLNSLVPYTDRTDEIGRMARALEVFRGNAIERRLAEEALTRRSEELAILNQDLRKARDVADTANRVKSEFLASMSHEIRTPMNGVIGMIHMLKNTPLSEDQQEQLMTLESSARGLLSILNDILDISKIEAGRLDLNLAPFSVAEMIEDLVALWRPSAISKRLDLTYEIAPHVPKAMYGDSARIAQVLANFLGNAVKFTHKGAIVVKVDATPQGDMSWELDVSVADTGIGIEKDVQARLFQKFTQADASMTRRYGGTGLGLAICRELMQLMGGAVGVDSQIGRGSNFWMRLKLKEAHTIPEAASHLRSKDQALLDNPGTRKLRLLVAEDNLINQKVIRAMLEAVGHTTDLASDGIEAVAAVQRGDFDAVLMDVQMPNMDGIMATREIRNLGGDFKTLPIIALTANAMAGDRERYLNAGMSAYVSKPIDSKLLSLALRQTCGKDVAILHSGMAPAAKPEPIISPSAEQEAALSALLSKL</sequence>
<keyword evidence="4 7" id="KW-0597">Phosphoprotein</keyword>
<evidence type="ECO:0000256" key="4">
    <source>
        <dbReference type="ARBA" id="ARBA00022553"/>
    </source>
</evidence>
<dbReference type="GO" id="GO:0005524">
    <property type="term" value="F:ATP binding"/>
    <property type="evidence" value="ECO:0007669"/>
    <property type="project" value="UniProtKB-KW"/>
</dbReference>
<dbReference type="Proteomes" id="UP001271769">
    <property type="component" value="Unassembled WGS sequence"/>
</dbReference>
<dbReference type="SUPFAM" id="SSF55874">
    <property type="entry name" value="ATPase domain of HSP90 chaperone/DNA topoisomerase II/histidine kinase"/>
    <property type="match status" value="1"/>
</dbReference>
<dbReference type="PANTHER" id="PTHR45339:SF3">
    <property type="entry name" value="HISTIDINE KINASE"/>
    <property type="match status" value="1"/>
</dbReference>
<dbReference type="InterPro" id="IPR005467">
    <property type="entry name" value="His_kinase_dom"/>
</dbReference>
<comment type="subcellular location">
    <subcellularLocation>
        <location evidence="2">Membrane</location>
    </subcellularLocation>
</comment>
<proteinExistence type="predicted"/>
<dbReference type="InterPro" id="IPR001789">
    <property type="entry name" value="Sig_transdc_resp-reg_receiver"/>
</dbReference>
<feature type="domain" description="Histidine kinase" evidence="9">
    <location>
        <begin position="253"/>
        <end position="474"/>
    </location>
</feature>
<evidence type="ECO:0000259" key="11">
    <source>
        <dbReference type="PROSITE" id="PS50885"/>
    </source>
</evidence>
<dbReference type="CDD" id="cd17546">
    <property type="entry name" value="REC_hyHK_CKI1_RcsC-like"/>
    <property type="match status" value="1"/>
</dbReference>
<gene>
    <name evidence="12" type="ORF">SMD31_03990</name>
</gene>
<evidence type="ECO:0000256" key="3">
    <source>
        <dbReference type="ARBA" id="ARBA00012438"/>
    </source>
</evidence>
<dbReference type="SMART" id="SM00304">
    <property type="entry name" value="HAMP"/>
    <property type="match status" value="1"/>
</dbReference>
<evidence type="ECO:0000256" key="7">
    <source>
        <dbReference type="PROSITE-ProRule" id="PRU00169"/>
    </source>
</evidence>
<keyword evidence="5" id="KW-0808">Transferase</keyword>
<protein>
    <recommendedName>
        <fullName evidence="3">histidine kinase</fullName>
        <ecNumber evidence="3">2.7.13.3</ecNumber>
    </recommendedName>
</protein>
<dbReference type="SMART" id="SM00387">
    <property type="entry name" value="HATPase_c"/>
    <property type="match status" value="1"/>
</dbReference>
<dbReference type="SUPFAM" id="SSF47384">
    <property type="entry name" value="Homodimeric domain of signal transducing histidine kinase"/>
    <property type="match status" value="1"/>
</dbReference>
<dbReference type="SMART" id="SM00388">
    <property type="entry name" value="HisKA"/>
    <property type="match status" value="1"/>
</dbReference>
<dbReference type="Pfam" id="PF00672">
    <property type="entry name" value="HAMP"/>
    <property type="match status" value="1"/>
</dbReference>
<evidence type="ECO:0000313" key="13">
    <source>
        <dbReference type="Proteomes" id="UP001271769"/>
    </source>
</evidence>
<dbReference type="Gene3D" id="3.30.565.10">
    <property type="entry name" value="Histidine kinase-like ATPase, C-terminal domain"/>
    <property type="match status" value="1"/>
</dbReference>
<dbReference type="CDD" id="cd06225">
    <property type="entry name" value="HAMP"/>
    <property type="match status" value="1"/>
</dbReference>
<evidence type="ECO:0000313" key="12">
    <source>
        <dbReference type="EMBL" id="MDY0871063.1"/>
    </source>
</evidence>
<keyword evidence="8" id="KW-0472">Membrane</keyword>
<reference evidence="12 13" key="1">
    <citation type="journal article" date="2013" name="Antonie Van Leeuwenhoek">
        <title>Dongia rigui sp. nov., isolated from freshwater of a large wetland in Korea.</title>
        <authorList>
            <person name="Baik K.S."/>
            <person name="Hwang Y.M."/>
            <person name="Choi J.S."/>
            <person name="Kwon J."/>
            <person name="Seong C.N."/>
        </authorList>
    </citation>
    <scope>NUCLEOTIDE SEQUENCE [LARGE SCALE GENOMIC DNA]</scope>
    <source>
        <strain evidence="12 13">04SU4-P</strain>
    </source>
</reference>
<keyword evidence="8" id="KW-0812">Transmembrane</keyword>
<keyword evidence="12" id="KW-0067">ATP-binding</keyword>
<dbReference type="InterPro" id="IPR011006">
    <property type="entry name" value="CheY-like_superfamily"/>
</dbReference>
<dbReference type="RefSeq" id="WP_320499432.1">
    <property type="nucleotide sequence ID" value="NZ_JAXCLX010000001.1"/>
</dbReference>
<feature type="domain" description="Response regulatory" evidence="10">
    <location>
        <begin position="502"/>
        <end position="619"/>
    </location>
</feature>
<dbReference type="EC" id="2.7.13.3" evidence="3"/>
<feature type="domain" description="HAMP" evidence="11">
    <location>
        <begin position="161"/>
        <end position="214"/>
    </location>
</feature>
<dbReference type="InterPro" id="IPR003661">
    <property type="entry name" value="HisK_dim/P_dom"/>
</dbReference>
<dbReference type="Gene3D" id="1.10.8.500">
    <property type="entry name" value="HAMP domain in histidine kinase"/>
    <property type="match status" value="1"/>
</dbReference>